<gene>
    <name evidence="5" type="ORF">ECPE_LOCUS9402</name>
</gene>
<dbReference type="InterPro" id="IPR011042">
    <property type="entry name" value="6-blade_b-propeller_TolB-like"/>
</dbReference>
<evidence type="ECO:0000313" key="7">
    <source>
        <dbReference type="WBParaSite" id="ECPE_0000943101-mRNA-1"/>
    </source>
</evidence>
<protein>
    <submittedName>
        <fullName evidence="7">CPSF_A domain-containing protein</fullName>
    </submittedName>
</protein>
<name>A0A183AR17_9TREM</name>
<evidence type="ECO:0000256" key="3">
    <source>
        <dbReference type="ARBA" id="ARBA00023180"/>
    </source>
</evidence>
<reference evidence="7" key="1">
    <citation type="submission" date="2016-06" db="UniProtKB">
        <authorList>
            <consortium name="WormBaseParasite"/>
        </authorList>
    </citation>
    <scope>IDENTIFICATION</scope>
</reference>
<accession>A0A183AR17</accession>
<dbReference type="EMBL" id="UZAN01047363">
    <property type="protein sequence ID" value="VDP85301.1"/>
    <property type="molecule type" value="Genomic_DNA"/>
</dbReference>
<keyword evidence="1" id="KW-0732">Signal</keyword>
<dbReference type="Gene3D" id="2.120.10.30">
    <property type="entry name" value="TolB, C-terminal domain"/>
    <property type="match status" value="1"/>
</dbReference>
<evidence type="ECO:0000256" key="4">
    <source>
        <dbReference type="PROSITE-ProRule" id="PRU00504"/>
    </source>
</evidence>
<keyword evidence="6" id="KW-1185">Reference proteome</keyword>
<dbReference type="PROSITE" id="PS51125">
    <property type="entry name" value="NHL"/>
    <property type="match status" value="1"/>
</dbReference>
<reference evidence="5 6" key="2">
    <citation type="submission" date="2018-11" db="EMBL/GenBank/DDBJ databases">
        <authorList>
            <consortium name="Pathogen Informatics"/>
        </authorList>
    </citation>
    <scope>NUCLEOTIDE SEQUENCE [LARGE SCALE GENOMIC DNA]</scope>
    <source>
        <strain evidence="5 6">Egypt</strain>
    </source>
</reference>
<dbReference type="OrthoDB" id="10018185at2759"/>
<dbReference type="PANTHER" id="PTHR10680">
    <property type="entry name" value="PEPTIDYL-GLYCINE ALPHA-AMIDATING MONOOXYGENASE"/>
    <property type="match status" value="1"/>
</dbReference>
<dbReference type="GO" id="GO:0005576">
    <property type="term" value="C:extracellular region"/>
    <property type="evidence" value="ECO:0007669"/>
    <property type="project" value="TreeGrafter"/>
</dbReference>
<evidence type="ECO:0000256" key="1">
    <source>
        <dbReference type="ARBA" id="ARBA00022729"/>
    </source>
</evidence>
<keyword evidence="3" id="KW-0325">Glycoprotein</keyword>
<proteinExistence type="predicted"/>
<dbReference type="WBParaSite" id="ECPE_0000943101-mRNA-1">
    <property type="protein sequence ID" value="ECPE_0000943101-mRNA-1"/>
    <property type="gene ID" value="ECPE_0000943101"/>
</dbReference>
<evidence type="ECO:0000313" key="6">
    <source>
        <dbReference type="Proteomes" id="UP000272942"/>
    </source>
</evidence>
<keyword evidence="2" id="KW-0677">Repeat</keyword>
<dbReference type="AlphaFoldDB" id="A0A183AR17"/>
<dbReference type="Pfam" id="PF01436">
    <property type="entry name" value="NHL"/>
    <property type="match status" value="1"/>
</dbReference>
<dbReference type="InterPro" id="IPR001258">
    <property type="entry name" value="NHL_repeat"/>
</dbReference>
<dbReference type="Proteomes" id="UP000272942">
    <property type="component" value="Unassembled WGS sequence"/>
</dbReference>
<dbReference type="SUPFAM" id="SSF63829">
    <property type="entry name" value="Calcium-dependent phosphotriesterase"/>
    <property type="match status" value="1"/>
</dbReference>
<evidence type="ECO:0000256" key="2">
    <source>
        <dbReference type="ARBA" id="ARBA00022737"/>
    </source>
</evidence>
<sequence length="203" mass="23124">MQPDAYPERMSATHCVRPVVCPFGVRHASSVFKFGPDLNPTPLLVLGEAFVPGTDTKHFCKPTHVVVQRDVNLMIFFAFCKNRTLRQFIRFALIFLNNSGKPGYNYFDFNLPHQMALSEELNLLCVADRENHRVLCYNVRPSRPQDDELTYLFHASFDKFSSVYGVAIAPRGKSYFNVSTCFDLLTVAILPCHSCTTLLFNME</sequence>
<feature type="repeat" description="NHL" evidence="4">
    <location>
        <begin position="108"/>
        <end position="140"/>
    </location>
</feature>
<organism evidence="7">
    <name type="scientific">Echinostoma caproni</name>
    <dbReference type="NCBI Taxonomy" id="27848"/>
    <lineage>
        <taxon>Eukaryota</taxon>
        <taxon>Metazoa</taxon>
        <taxon>Spiralia</taxon>
        <taxon>Lophotrochozoa</taxon>
        <taxon>Platyhelminthes</taxon>
        <taxon>Trematoda</taxon>
        <taxon>Digenea</taxon>
        <taxon>Plagiorchiida</taxon>
        <taxon>Echinostomata</taxon>
        <taxon>Echinostomatoidea</taxon>
        <taxon>Echinostomatidae</taxon>
        <taxon>Echinostoma</taxon>
    </lineage>
</organism>
<evidence type="ECO:0000313" key="5">
    <source>
        <dbReference type="EMBL" id="VDP85301.1"/>
    </source>
</evidence>
<dbReference type="PANTHER" id="PTHR10680:SF14">
    <property type="entry name" value="PEPTIDYL-GLYCINE ALPHA-AMIDATING MONOOXYGENASE"/>
    <property type="match status" value="1"/>
</dbReference>